<dbReference type="PANTHER" id="PTHR39479">
    <property type="match status" value="1"/>
</dbReference>
<dbReference type="InterPro" id="IPR047869">
    <property type="entry name" value="YdcJ_bac-like"/>
</dbReference>
<comment type="caution">
    <text evidence="9">The sequence shown here is derived from an EMBL/GenBank/DDBJ whole genome shotgun (WGS) entry which is preliminary data.</text>
</comment>
<evidence type="ECO:0000256" key="6">
    <source>
        <dbReference type="ARBA" id="ARBA00035023"/>
    </source>
</evidence>
<keyword evidence="3" id="KW-0560">Oxidoreductase</keyword>
<dbReference type="EMBL" id="SMSI01000001">
    <property type="protein sequence ID" value="TDH38429.1"/>
    <property type="molecule type" value="Genomic_DNA"/>
</dbReference>
<dbReference type="InterPro" id="IPR009770">
    <property type="entry name" value="HGLS"/>
</dbReference>
<evidence type="ECO:0000313" key="10">
    <source>
        <dbReference type="Proteomes" id="UP000295131"/>
    </source>
</evidence>
<accession>A0A4R5PN97</accession>
<dbReference type="SMART" id="SM01150">
    <property type="entry name" value="DUF1338"/>
    <property type="match status" value="1"/>
</dbReference>
<dbReference type="PANTHER" id="PTHR39479:SF2">
    <property type="entry name" value="2-OXOADIPATE DIOXYGENASE_DECARBOXYLASE"/>
    <property type="match status" value="1"/>
</dbReference>
<keyword evidence="4" id="KW-0408">Iron</keyword>
<reference evidence="9 10" key="1">
    <citation type="journal article" date="2013" name="Int. J. Syst. Evol. Microbiol.">
        <title>Hoeflea suaedae sp. nov., an endophytic bacterium isolated from the root of the halophyte Suaeda maritima.</title>
        <authorList>
            <person name="Chung E.J."/>
            <person name="Park J.A."/>
            <person name="Pramanik P."/>
            <person name="Bibi F."/>
            <person name="Jeon C.O."/>
            <person name="Chung Y.R."/>
        </authorList>
    </citation>
    <scope>NUCLEOTIDE SEQUENCE [LARGE SCALE GENOMIC DNA]</scope>
    <source>
        <strain evidence="9 10">YC6898</strain>
    </source>
</reference>
<dbReference type="AlphaFoldDB" id="A0A4R5PN97"/>
<evidence type="ECO:0000256" key="3">
    <source>
        <dbReference type="ARBA" id="ARBA00023002"/>
    </source>
</evidence>
<dbReference type="OrthoDB" id="4394119at2"/>
<comment type="cofactor">
    <cofactor evidence="1">
        <name>Fe(2+)</name>
        <dbReference type="ChEBI" id="CHEBI:29033"/>
    </cofactor>
</comment>
<keyword evidence="10" id="KW-1185">Reference proteome</keyword>
<evidence type="ECO:0000256" key="7">
    <source>
        <dbReference type="ARBA" id="ARBA00035034"/>
    </source>
</evidence>
<organism evidence="9 10">
    <name type="scientific">Pseudohoeflea suaedae</name>
    <dbReference type="NCBI Taxonomy" id="877384"/>
    <lineage>
        <taxon>Bacteria</taxon>
        <taxon>Pseudomonadati</taxon>
        <taxon>Pseudomonadota</taxon>
        <taxon>Alphaproteobacteria</taxon>
        <taxon>Hyphomicrobiales</taxon>
        <taxon>Rhizobiaceae</taxon>
        <taxon>Pseudohoeflea</taxon>
    </lineage>
</organism>
<evidence type="ECO:0000256" key="8">
    <source>
        <dbReference type="ARBA" id="ARBA00035045"/>
    </source>
</evidence>
<dbReference type="Pfam" id="PF07063">
    <property type="entry name" value="HGLS"/>
    <property type="match status" value="1"/>
</dbReference>
<dbReference type="Gene3D" id="3.10.180.80">
    <property type="entry name" value="Uncharacterised protein PF07063, DUF1338"/>
    <property type="match status" value="1"/>
</dbReference>
<keyword evidence="2" id="KW-0223">Dioxygenase</keyword>
<proteinExistence type="inferred from homology"/>
<protein>
    <recommendedName>
        <fullName evidence="7">2-oxoadipate dioxygenase/decarboxylase</fullName>
        <ecNumber evidence="6">1.13.11.93</ecNumber>
    </recommendedName>
    <alternativeName>
        <fullName evidence="8">2-hydroxyglutarate synthase</fullName>
    </alternativeName>
</protein>
<evidence type="ECO:0000256" key="4">
    <source>
        <dbReference type="ARBA" id="ARBA00023004"/>
    </source>
</evidence>
<evidence type="ECO:0000256" key="2">
    <source>
        <dbReference type="ARBA" id="ARBA00022964"/>
    </source>
</evidence>
<sequence>MPETKFASADSLRAAFSAAMSDMYRKEVPAYGTLIRLVEAVNAETLTADPELARRLEATDSLDRISAERHGAIRLGTADELKMMRRVFVVMGMYPVGYYDLSTAGVPVHSTAFRPVDDDHLKRNPFRVFTSLLRLELIADEELRAEAANILAARDIFTPGAHALVEKAERDGGLSPADGERFVEEVLETFRWHDKAVVDTAMYDRLHAAHRLIADIVSFRGPHINHLTPRTLDIDRVQDRMPGEGIAPKAVVEGPPTRRCPILLRQTSFKALEEPVAFVSSDGNWEKGSHTARFGEIEQRGVALTPKGRALYDALLTKARAKVRPAADGSNAGDYREALTEAFAEFPDDWNEIRRAGLGYFAYSLTEKGQRTEVKNGDIETAIEAGLIQFDPIVYEDFLPVSAAGIFQSNLGDGAAQEFVAGPNQRMFENDLGAAVLDEFAHYAAIEAASIRDCMRAPGSTMAAE</sequence>
<dbReference type="CDD" id="cd16348">
    <property type="entry name" value="VOC_YdcJ_like"/>
    <property type="match status" value="1"/>
</dbReference>
<evidence type="ECO:0000256" key="5">
    <source>
        <dbReference type="ARBA" id="ARBA00035013"/>
    </source>
</evidence>
<name>A0A4R5PN97_9HYPH</name>
<dbReference type="EC" id="1.13.11.93" evidence="6"/>
<evidence type="ECO:0000313" key="9">
    <source>
        <dbReference type="EMBL" id="TDH38429.1"/>
    </source>
</evidence>
<dbReference type="Proteomes" id="UP000295131">
    <property type="component" value="Unassembled WGS sequence"/>
</dbReference>
<comment type="similarity">
    <text evidence="5">Belongs to the 2-oxoadipate dioxygenase/decarboxylase family.</text>
</comment>
<evidence type="ECO:0000256" key="1">
    <source>
        <dbReference type="ARBA" id="ARBA00001954"/>
    </source>
</evidence>
<dbReference type="GO" id="GO:0051213">
    <property type="term" value="F:dioxygenase activity"/>
    <property type="evidence" value="ECO:0007669"/>
    <property type="project" value="UniProtKB-KW"/>
</dbReference>
<dbReference type="RefSeq" id="WP_133283264.1">
    <property type="nucleotide sequence ID" value="NZ_SMSI01000001.1"/>
</dbReference>
<gene>
    <name evidence="9" type="ORF">E2A64_04765</name>
</gene>